<feature type="region of interest" description="Disordered" evidence="1">
    <location>
        <begin position="69"/>
        <end position="137"/>
    </location>
</feature>
<evidence type="ECO:0000313" key="3">
    <source>
        <dbReference type="Proteomes" id="UP001341281"/>
    </source>
</evidence>
<feature type="compositionally biased region" description="Low complexity" evidence="1">
    <location>
        <begin position="233"/>
        <end position="249"/>
    </location>
</feature>
<gene>
    <name evidence="2" type="ORF">U9M48_017375</name>
</gene>
<feature type="compositionally biased region" description="Basic residues" evidence="1">
    <location>
        <begin position="178"/>
        <end position="194"/>
    </location>
</feature>
<evidence type="ECO:0000313" key="2">
    <source>
        <dbReference type="EMBL" id="WVZ68438.1"/>
    </source>
</evidence>
<dbReference type="PANTHER" id="PTHR34952:SF1">
    <property type="entry name" value="OS01G0814400 PROTEIN"/>
    <property type="match status" value="1"/>
</dbReference>
<dbReference type="Proteomes" id="UP001341281">
    <property type="component" value="Chromosome 04"/>
</dbReference>
<evidence type="ECO:0000256" key="1">
    <source>
        <dbReference type="SAM" id="MobiDB-lite"/>
    </source>
</evidence>
<reference evidence="2 3" key="1">
    <citation type="submission" date="2024-02" db="EMBL/GenBank/DDBJ databases">
        <title>High-quality chromosome-scale genome assembly of Pensacola bahiagrass (Paspalum notatum Flugge var. saurae).</title>
        <authorList>
            <person name="Vega J.M."/>
            <person name="Podio M."/>
            <person name="Orjuela J."/>
            <person name="Siena L.A."/>
            <person name="Pessino S.C."/>
            <person name="Combes M.C."/>
            <person name="Mariac C."/>
            <person name="Albertini E."/>
            <person name="Pupilli F."/>
            <person name="Ortiz J.P.A."/>
            <person name="Leblanc O."/>
        </authorList>
    </citation>
    <scope>NUCLEOTIDE SEQUENCE [LARGE SCALE GENOMIC DNA]</scope>
    <source>
        <strain evidence="2">R1</strain>
        <tissue evidence="2">Leaf</tissue>
    </source>
</reference>
<sequence>MGEPLVDLSAEGVSSSLCLCHSTCKRPGCEHNGACWKDVDVKAVISCGQDDLVVEEIGMALTEVMHACDDDEEGEGPGLDEDSEDDDDDPVLSLESDSTDGSVDVDSGVLISPTFPSGDASESSISKSFDGNFSNNDTPRLVSAMKGTRAKQGIMTKLSVSWAPDVYDPPITSDSHTVRGHQRSSRKGQQKYKSSKSSSNRSKSGSKKEKKHSRHSSSSSSSSSSKKDRRHSYCSSSSTSSSRTDTSGSHYRKAYSGGGISSGRPVTCVHESTKSSPLVLAESAMLPEMVPVLKTTAEPIKCATSCGKEKPFALLSRQLSPARYKGMFSFWSQNQLAS</sequence>
<name>A0AAQ3T7K2_PASNO</name>
<dbReference type="AlphaFoldDB" id="A0AAQ3T7K2"/>
<feature type="region of interest" description="Disordered" evidence="1">
    <location>
        <begin position="164"/>
        <end position="257"/>
    </location>
</feature>
<feature type="compositionally biased region" description="Low complexity" evidence="1">
    <location>
        <begin position="91"/>
        <end position="109"/>
    </location>
</feature>
<feature type="compositionally biased region" description="Acidic residues" evidence="1">
    <location>
        <begin position="69"/>
        <end position="90"/>
    </location>
</feature>
<dbReference type="EMBL" id="CP144748">
    <property type="protein sequence ID" value="WVZ68438.1"/>
    <property type="molecule type" value="Genomic_DNA"/>
</dbReference>
<feature type="compositionally biased region" description="Polar residues" evidence="1">
    <location>
        <begin position="120"/>
        <end position="137"/>
    </location>
</feature>
<dbReference type="PANTHER" id="PTHR34952">
    <property type="entry name" value="OS05G0113500 PROTEIN"/>
    <property type="match status" value="1"/>
</dbReference>
<feature type="compositionally biased region" description="Basic residues" evidence="1">
    <location>
        <begin position="204"/>
        <end position="215"/>
    </location>
</feature>
<keyword evidence="3" id="KW-1185">Reference proteome</keyword>
<protein>
    <submittedName>
        <fullName evidence="2">Uncharacterized protein</fullName>
    </submittedName>
</protein>
<proteinExistence type="predicted"/>
<organism evidence="2 3">
    <name type="scientific">Paspalum notatum var. saurae</name>
    <dbReference type="NCBI Taxonomy" id="547442"/>
    <lineage>
        <taxon>Eukaryota</taxon>
        <taxon>Viridiplantae</taxon>
        <taxon>Streptophyta</taxon>
        <taxon>Embryophyta</taxon>
        <taxon>Tracheophyta</taxon>
        <taxon>Spermatophyta</taxon>
        <taxon>Magnoliopsida</taxon>
        <taxon>Liliopsida</taxon>
        <taxon>Poales</taxon>
        <taxon>Poaceae</taxon>
        <taxon>PACMAD clade</taxon>
        <taxon>Panicoideae</taxon>
        <taxon>Andropogonodae</taxon>
        <taxon>Paspaleae</taxon>
        <taxon>Paspalinae</taxon>
        <taxon>Paspalum</taxon>
    </lineage>
</organism>
<accession>A0AAQ3T7K2</accession>